<dbReference type="AlphaFoldDB" id="A0A7S0L5M0"/>
<feature type="repeat" description="WD" evidence="4">
    <location>
        <begin position="144"/>
        <end position="175"/>
    </location>
</feature>
<evidence type="ECO:0000256" key="3">
    <source>
        <dbReference type="HAMAP-Rule" id="MF_03037"/>
    </source>
</evidence>
<feature type="repeat" description="WD" evidence="4">
    <location>
        <begin position="56"/>
        <end position="87"/>
    </location>
</feature>
<evidence type="ECO:0000313" key="6">
    <source>
        <dbReference type="EMBL" id="CAD8602611.1"/>
    </source>
</evidence>
<comment type="similarity">
    <text evidence="3">Belongs to the WD repeat CIA1 family.</text>
</comment>
<feature type="repeat" description="WD" evidence="4">
    <location>
        <begin position="100"/>
        <end position="141"/>
    </location>
</feature>
<dbReference type="SMART" id="SM00320">
    <property type="entry name" value="WD40"/>
    <property type="match status" value="6"/>
</dbReference>
<feature type="domain" description="IFT140 first beta-propeller" evidence="5">
    <location>
        <begin position="142"/>
        <end position="261"/>
    </location>
</feature>
<reference evidence="6" key="1">
    <citation type="submission" date="2021-01" db="EMBL/GenBank/DDBJ databases">
        <authorList>
            <person name="Corre E."/>
            <person name="Pelletier E."/>
            <person name="Niang G."/>
            <person name="Scheremetjew M."/>
            <person name="Finn R."/>
            <person name="Kale V."/>
            <person name="Holt S."/>
            <person name="Cochrane G."/>
            <person name="Meng A."/>
            <person name="Brown T."/>
            <person name="Cohen L."/>
        </authorList>
    </citation>
    <scope>NUCLEOTIDE SEQUENCE</scope>
    <source>
        <strain evidence="6">PLY182g</strain>
    </source>
</reference>
<dbReference type="GO" id="GO:0016226">
    <property type="term" value="P:iron-sulfur cluster assembly"/>
    <property type="evidence" value="ECO:0007669"/>
    <property type="project" value="UniProtKB-UniRule"/>
</dbReference>
<gene>
    <name evidence="6" type="ORF">CPEL01642_LOCUS5944</name>
</gene>
<dbReference type="EMBL" id="HBEY01012385">
    <property type="protein sequence ID" value="CAD8602611.1"/>
    <property type="molecule type" value="Transcribed_RNA"/>
</dbReference>
<dbReference type="Pfam" id="PF00400">
    <property type="entry name" value="WD40"/>
    <property type="match status" value="4"/>
</dbReference>
<dbReference type="PROSITE" id="PS50294">
    <property type="entry name" value="WD_REPEATS_REGION"/>
    <property type="match status" value="6"/>
</dbReference>
<evidence type="ECO:0000256" key="4">
    <source>
        <dbReference type="PROSITE-ProRule" id="PRU00221"/>
    </source>
</evidence>
<organism evidence="6">
    <name type="scientific">Coccolithus braarudii</name>
    <dbReference type="NCBI Taxonomy" id="221442"/>
    <lineage>
        <taxon>Eukaryota</taxon>
        <taxon>Haptista</taxon>
        <taxon>Haptophyta</taxon>
        <taxon>Prymnesiophyceae</taxon>
        <taxon>Coccolithales</taxon>
        <taxon>Coccolithaceae</taxon>
        <taxon>Coccolithus</taxon>
    </lineage>
</organism>
<feature type="repeat" description="WD" evidence="4">
    <location>
        <begin position="10"/>
        <end position="41"/>
    </location>
</feature>
<dbReference type="InterPro" id="IPR056154">
    <property type="entry name" value="Beta-prop_IFT140_1st"/>
</dbReference>
<name>A0A7S0L5M0_9EUKA</name>
<keyword evidence="2" id="KW-0677">Repeat</keyword>
<evidence type="ECO:0000256" key="1">
    <source>
        <dbReference type="ARBA" id="ARBA00022574"/>
    </source>
</evidence>
<dbReference type="InterPro" id="IPR028608">
    <property type="entry name" value="CIAO1/Cia1"/>
</dbReference>
<feature type="repeat" description="WD" evidence="4">
    <location>
        <begin position="285"/>
        <end position="320"/>
    </location>
</feature>
<dbReference type="Pfam" id="PF23383">
    <property type="entry name" value="Beta-prop_IFT140_1st"/>
    <property type="match status" value="1"/>
</dbReference>
<protein>
    <recommendedName>
        <fullName evidence="3">Probable cytosolic iron-sulfur protein assembly protein CIAO1 homolog</fullName>
    </recommendedName>
</protein>
<dbReference type="InterPro" id="IPR015943">
    <property type="entry name" value="WD40/YVTN_repeat-like_dom_sf"/>
</dbReference>
<accession>A0A7S0L5M0</accession>
<proteinExistence type="inferred from homology"/>
<evidence type="ECO:0000259" key="5">
    <source>
        <dbReference type="Pfam" id="PF23383"/>
    </source>
</evidence>
<dbReference type="InterPro" id="IPR036322">
    <property type="entry name" value="WD40_repeat_dom_sf"/>
</dbReference>
<feature type="repeat" description="WD" evidence="4">
    <location>
        <begin position="188"/>
        <end position="229"/>
    </location>
</feature>
<dbReference type="GO" id="GO:0097361">
    <property type="term" value="C:cytosolic [4Fe-4S] assembly targeting complex"/>
    <property type="evidence" value="ECO:0007669"/>
    <property type="project" value="InterPro"/>
</dbReference>
<keyword evidence="1 4" id="KW-0853">WD repeat</keyword>
<dbReference type="PROSITE" id="PS50082">
    <property type="entry name" value="WD_REPEATS_2"/>
    <property type="match status" value="6"/>
</dbReference>
<comment type="function">
    <text evidence="3">Essential component of the cytosolic iron-sulfur (Fe/S) protein assembly machinery. Required for the maturation of extramitochondrial Fe/S proteins.</text>
</comment>
<dbReference type="Gene3D" id="2.130.10.10">
    <property type="entry name" value="YVTN repeat-like/Quinoprotein amine dehydrogenase"/>
    <property type="match status" value="1"/>
</dbReference>
<dbReference type="InterPro" id="IPR001680">
    <property type="entry name" value="WD40_rpt"/>
</dbReference>
<dbReference type="PANTHER" id="PTHR19920:SF0">
    <property type="entry name" value="CYTOSOLIC IRON-SULFUR PROTEIN ASSEMBLY PROTEIN CIAO1-RELATED"/>
    <property type="match status" value="1"/>
</dbReference>
<dbReference type="SUPFAM" id="SSF50978">
    <property type="entry name" value="WD40 repeat-like"/>
    <property type="match status" value="1"/>
</dbReference>
<dbReference type="PANTHER" id="PTHR19920">
    <property type="entry name" value="WD40 PROTEIN CIAO1"/>
    <property type="match status" value="1"/>
</dbReference>
<evidence type="ECO:0000256" key="2">
    <source>
        <dbReference type="ARBA" id="ARBA00022737"/>
    </source>
</evidence>
<dbReference type="CDD" id="cd00200">
    <property type="entry name" value="WD40"/>
    <property type="match status" value="1"/>
</dbReference>
<sequence length="320" mass="35016">MKLRQSASLAHRPDGPVWHVSWSPRGNTLASCAADRTIRLWTSSTGGGWACATVLEEGHQRTIRWVSWAPCGSLLASCSFDGIAMIWRCDDGEFDCIASLEGHENEVKAVEWSASGQYIATCGRDKSVFVWEAEDEQFDVAAVVHSHTQDVKSVTWHPSEDMLASASYDDTIKIYTQDGDDWRCSQTLSAHSSTVWAVAFSADGRSLVSCSDDHSVILWKADSKGQFERASAQEEAHDRPVYAVDWQKPTEGENLELIATAGGDDAVCVLAVSASGQLEVVCRQPKAHKGDVNTVGWNPSERLLASGGDDGEIHLWRCEE</sequence>
<dbReference type="HAMAP" id="MF_03037">
    <property type="entry name" value="ciao1"/>
    <property type="match status" value="1"/>
</dbReference>